<dbReference type="SUPFAM" id="SSF53155">
    <property type="entry name" value="Methylated DNA-protein cysteine methyltransferase domain"/>
    <property type="match status" value="1"/>
</dbReference>
<dbReference type="KEGG" id="lzy:LZ3411_0030"/>
<dbReference type="InterPro" id="IPR008332">
    <property type="entry name" value="MethylG_MeTrfase_N"/>
</dbReference>
<dbReference type="PANTHER" id="PTHR10815:SF5">
    <property type="entry name" value="METHYLATED-DNA--PROTEIN-CYSTEINE METHYLTRANSFERASE"/>
    <property type="match status" value="1"/>
</dbReference>
<dbReference type="CDD" id="cd06445">
    <property type="entry name" value="ATase"/>
    <property type="match status" value="1"/>
</dbReference>
<accession>A0A1Y6JTE4</accession>
<sequence>MRYQLTTPSPLGPVTLLGDDQALYGLWFADQQHFGADYDLTAIPTGSTAPLTLALDWLRAYFDGQAPSPFDLPLQPEVTDFRARVLQGLTQIPYGQTVTYQQLADQLGQPTAVRAVGGAVGHNPLSIVIPCHRVLGRHGELVDCKINPNAVRAKKISFL</sequence>
<evidence type="ECO:0000256" key="7">
    <source>
        <dbReference type="ARBA" id="ARBA00023204"/>
    </source>
</evidence>
<keyword evidence="5 11" id="KW-0808">Transferase</keyword>
<evidence type="ECO:0000313" key="11">
    <source>
        <dbReference type="EMBL" id="SMS13080.1"/>
    </source>
</evidence>
<feature type="domain" description="Methylated-DNA-[protein]-cysteine S-methyltransferase DNA binding" evidence="9">
    <location>
        <begin position="80"/>
        <end position="143"/>
    </location>
</feature>
<dbReference type="InterPro" id="IPR036388">
    <property type="entry name" value="WH-like_DNA-bd_sf"/>
</dbReference>
<reference evidence="12" key="1">
    <citation type="submission" date="2017-05" db="EMBL/GenBank/DDBJ databases">
        <authorList>
            <person name="Papadimitriou K."/>
        </authorList>
    </citation>
    <scope>NUCLEOTIDE SEQUENCE [LARGE SCALE GENOMIC DNA]</scope>
    <source>
        <strain evidence="12">ACA-DC 3411</strain>
    </source>
</reference>
<dbReference type="Pfam" id="PF01035">
    <property type="entry name" value="DNA_binding_1"/>
    <property type="match status" value="1"/>
</dbReference>
<evidence type="ECO:0000256" key="2">
    <source>
        <dbReference type="ARBA" id="ARBA00008711"/>
    </source>
</evidence>
<dbReference type="Proteomes" id="UP000195412">
    <property type="component" value="Chromosome I"/>
</dbReference>
<comment type="similarity">
    <text evidence="2">Belongs to the MGMT family.</text>
</comment>
<dbReference type="RefSeq" id="WP_087741241.1">
    <property type="nucleotide sequence ID" value="NZ_LT854705.1"/>
</dbReference>
<comment type="catalytic activity">
    <reaction evidence="8">
        <text>a 6-O-methyl-2'-deoxyguanosine in DNA + L-cysteinyl-[protein] = S-methyl-L-cysteinyl-[protein] + a 2'-deoxyguanosine in DNA</text>
        <dbReference type="Rhea" id="RHEA:24000"/>
        <dbReference type="Rhea" id="RHEA-COMP:10131"/>
        <dbReference type="Rhea" id="RHEA-COMP:10132"/>
        <dbReference type="Rhea" id="RHEA-COMP:11367"/>
        <dbReference type="Rhea" id="RHEA-COMP:11368"/>
        <dbReference type="ChEBI" id="CHEBI:29950"/>
        <dbReference type="ChEBI" id="CHEBI:82612"/>
        <dbReference type="ChEBI" id="CHEBI:85445"/>
        <dbReference type="ChEBI" id="CHEBI:85448"/>
        <dbReference type="EC" id="2.1.1.63"/>
    </reaction>
</comment>
<dbReference type="PANTHER" id="PTHR10815">
    <property type="entry name" value="METHYLATED-DNA--PROTEIN-CYSTEINE METHYLTRANSFERASE"/>
    <property type="match status" value="1"/>
</dbReference>
<dbReference type="EMBL" id="LT854705">
    <property type="protein sequence ID" value="SMS13080.1"/>
    <property type="molecule type" value="Genomic_DNA"/>
</dbReference>
<protein>
    <recommendedName>
        <fullName evidence="3">methylated-DNA--[protein]-cysteine S-methyltransferase</fullName>
        <ecNumber evidence="3">2.1.1.63</ecNumber>
    </recommendedName>
</protein>
<gene>
    <name evidence="11" type="ORF">LZ3411_0030</name>
</gene>
<dbReference type="Pfam" id="PF02870">
    <property type="entry name" value="Methyltransf_1N"/>
    <property type="match status" value="1"/>
</dbReference>
<evidence type="ECO:0000256" key="4">
    <source>
        <dbReference type="ARBA" id="ARBA00022603"/>
    </source>
</evidence>
<keyword evidence="7" id="KW-0234">DNA repair</keyword>
<dbReference type="GO" id="GO:0032259">
    <property type="term" value="P:methylation"/>
    <property type="evidence" value="ECO:0007669"/>
    <property type="project" value="UniProtKB-KW"/>
</dbReference>
<keyword evidence="6" id="KW-0227">DNA damage</keyword>
<dbReference type="SUPFAM" id="SSF46767">
    <property type="entry name" value="Methylated DNA-protein cysteine methyltransferase, C-terminal domain"/>
    <property type="match status" value="1"/>
</dbReference>
<evidence type="ECO:0000259" key="10">
    <source>
        <dbReference type="Pfam" id="PF02870"/>
    </source>
</evidence>
<proteinExistence type="inferred from homology"/>
<dbReference type="InterPro" id="IPR036217">
    <property type="entry name" value="MethylDNA_cys_MeTrfase_DNAb"/>
</dbReference>
<dbReference type="AlphaFoldDB" id="A0A1Y6JTE4"/>
<dbReference type="NCBIfam" id="TIGR00589">
    <property type="entry name" value="ogt"/>
    <property type="match status" value="1"/>
</dbReference>
<dbReference type="InterPro" id="IPR036631">
    <property type="entry name" value="MGMT_N_sf"/>
</dbReference>
<evidence type="ECO:0000256" key="5">
    <source>
        <dbReference type="ARBA" id="ARBA00022679"/>
    </source>
</evidence>
<organism evidence="11 12">
    <name type="scientific">Levilactobacillus zymae</name>
    <dbReference type="NCBI Taxonomy" id="267363"/>
    <lineage>
        <taxon>Bacteria</taxon>
        <taxon>Bacillati</taxon>
        <taxon>Bacillota</taxon>
        <taxon>Bacilli</taxon>
        <taxon>Lactobacillales</taxon>
        <taxon>Lactobacillaceae</taxon>
        <taxon>Levilactobacillus</taxon>
    </lineage>
</organism>
<dbReference type="GO" id="GO:0006281">
    <property type="term" value="P:DNA repair"/>
    <property type="evidence" value="ECO:0007669"/>
    <property type="project" value="UniProtKB-KW"/>
</dbReference>
<dbReference type="GO" id="GO:0003908">
    <property type="term" value="F:methylated-DNA-[protein]-cysteine S-methyltransferase activity"/>
    <property type="evidence" value="ECO:0007669"/>
    <property type="project" value="UniProtKB-EC"/>
</dbReference>
<dbReference type="Gene3D" id="1.10.10.10">
    <property type="entry name" value="Winged helix-like DNA-binding domain superfamily/Winged helix DNA-binding domain"/>
    <property type="match status" value="1"/>
</dbReference>
<evidence type="ECO:0000259" key="9">
    <source>
        <dbReference type="Pfam" id="PF01035"/>
    </source>
</evidence>
<name>A0A1Y6JTE4_9LACO</name>
<evidence type="ECO:0000313" key="12">
    <source>
        <dbReference type="Proteomes" id="UP000195412"/>
    </source>
</evidence>
<evidence type="ECO:0000256" key="1">
    <source>
        <dbReference type="ARBA" id="ARBA00001286"/>
    </source>
</evidence>
<dbReference type="InterPro" id="IPR014048">
    <property type="entry name" value="MethylDNA_cys_MeTrfase_DNA-bd"/>
</dbReference>
<dbReference type="PROSITE" id="PS00374">
    <property type="entry name" value="MGMT"/>
    <property type="match status" value="1"/>
</dbReference>
<dbReference type="InterPro" id="IPR001497">
    <property type="entry name" value="MethylDNA_cys_MeTrfase_AS"/>
</dbReference>
<dbReference type="FunFam" id="1.10.10.10:FF:000214">
    <property type="entry name" value="Methylated-DNA--protein-cysteine methyltransferase"/>
    <property type="match status" value="1"/>
</dbReference>
<evidence type="ECO:0000256" key="8">
    <source>
        <dbReference type="ARBA" id="ARBA00049348"/>
    </source>
</evidence>
<feature type="domain" description="Methylguanine DNA methyltransferase ribonuclease-like" evidence="10">
    <location>
        <begin position="3"/>
        <end position="75"/>
    </location>
</feature>
<evidence type="ECO:0000256" key="3">
    <source>
        <dbReference type="ARBA" id="ARBA00011918"/>
    </source>
</evidence>
<evidence type="ECO:0000256" key="6">
    <source>
        <dbReference type="ARBA" id="ARBA00022763"/>
    </source>
</evidence>
<dbReference type="Gene3D" id="3.30.160.70">
    <property type="entry name" value="Methylated DNA-protein cysteine methyltransferase domain"/>
    <property type="match status" value="1"/>
</dbReference>
<comment type="catalytic activity">
    <reaction evidence="1">
        <text>a 4-O-methyl-thymidine in DNA + L-cysteinyl-[protein] = a thymidine in DNA + S-methyl-L-cysteinyl-[protein]</text>
        <dbReference type="Rhea" id="RHEA:53428"/>
        <dbReference type="Rhea" id="RHEA-COMP:10131"/>
        <dbReference type="Rhea" id="RHEA-COMP:10132"/>
        <dbReference type="Rhea" id="RHEA-COMP:13555"/>
        <dbReference type="Rhea" id="RHEA-COMP:13556"/>
        <dbReference type="ChEBI" id="CHEBI:29950"/>
        <dbReference type="ChEBI" id="CHEBI:82612"/>
        <dbReference type="ChEBI" id="CHEBI:137386"/>
        <dbReference type="ChEBI" id="CHEBI:137387"/>
        <dbReference type="EC" id="2.1.1.63"/>
    </reaction>
</comment>
<dbReference type="EC" id="2.1.1.63" evidence="3"/>
<keyword evidence="4 11" id="KW-0489">Methyltransferase</keyword>